<protein>
    <submittedName>
        <fullName evidence="4">SH3 domain-containing protein</fullName>
    </submittedName>
</protein>
<keyword evidence="5" id="KW-1185">Reference proteome</keyword>
<dbReference type="Gene3D" id="2.30.30.40">
    <property type="entry name" value="SH3 Domains"/>
    <property type="match status" value="1"/>
</dbReference>
<gene>
    <name evidence="4" type="ORF">RFN28_29225</name>
</gene>
<feature type="region of interest" description="Disordered" evidence="1">
    <location>
        <begin position="120"/>
        <end position="235"/>
    </location>
</feature>
<keyword evidence="2" id="KW-0812">Transmembrane</keyword>
<evidence type="ECO:0000256" key="1">
    <source>
        <dbReference type="SAM" id="MobiDB-lite"/>
    </source>
</evidence>
<evidence type="ECO:0000313" key="4">
    <source>
        <dbReference type="EMBL" id="MDX8482510.1"/>
    </source>
</evidence>
<dbReference type="Proteomes" id="UP001287059">
    <property type="component" value="Unassembled WGS sequence"/>
</dbReference>
<keyword evidence="2" id="KW-0472">Membrane</keyword>
<sequence>MNVPFSFGAPERRRFAVQFGYDMRPSFWQGLQSNAHLVIAAVGTVALLGVAALALWLALPANERQAIASAAQVPAVPVKTAKITPAVASAAVSIAAPQAARKADAVSPVTAAREAAIPALAPNNPRWTDPGAAQASASAAANSAPANAPTEQKTTKTAFAESGAETDASTVLSKVVSPAPTADQSADAKKPEDKMDGAQTAAIPDAKPQVAEAQPAATDDAAQDKPEPQNVGAAANGRILRAVTMRTGPKNGAAAIVTVPAKASVQVVGCKKWCEIIYNGKHGWVYKSYVKTGA</sequence>
<feature type="transmembrane region" description="Helical" evidence="2">
    <location>
        <begin position="35"/>
        <end position="59"/>
    </location>
</feature>
<evidence type="ECO:0000256" key="2">
    <source>
        <dbReference type="SAM" id="Phobius"/>
    </source>
</evidence>
<dbReference type="EMBL" id="JAVIIW010000051">
    <property type="protein sequence ID" value="MDX8482510.1"/>
    <property type="molecule type" value="Genomic_DNA"/>
</dbReference>
<name>A0ABU4Y8T2_9HYPH</name>
<comment type="caution">
    <text evidence="4">The sequence shown here is derived from an EMBL/GenBank/DDBJ whole genome shotgun (WGS) entry which is preliminary data.</text>
</comment>
<organism evidence="4 5">
    <name type="scientific">Mesorhizobium album</name>
    <dbReference type="NCBI Taxonomy" id="3072314"/>
    <lineage>
        <taxon>Bacteria</taxon>
        <taxon>Pseudomonadati</taxon>
        <taxon>Pseudomonadota</taxon>
        <taxon>Alphaproteobacteria</taxon>
        <taxon>Hyphomicrobiales</taxon>
        <taxon>Phyllobacteriaceae</taxon>
        <taxon>Mesorhizobium</taxon>
    </lineage>
</organism>
<dbReference type="RefSeq" id="WP_320290605.1">
    <property type="nucleotide sequence ID" value="NZ_JAVIIW010000051.1"/>
</dbReference>
<reference evidence="4 5" key="1">
    <citation type="submission" date="2023-08" db="EMBL/GenBank/DDBJ databases">
        <title>Implementing the SeqCode for naming new Mesorhizobium species isolated from Vachellia karroo root nodules.</title>
        <authorList>
            <person name="Van Lill M."/>
        </authorList>
    </citation>
    <scope>NUCLEOTIDE SEQUENCE [LARGE SCALE GENOMIC DNA]</scope>
    <source>
        <strain evidence="4 5">VK24D</strain>
    </source>
</reference>
<evidence type="ECO:0000313" key="5">
    <source>
        <dbReference type="Proteomes" id="UP001287059"/>
    </source>
</evidence>
<feature type="compositionally biased region" description="Basic and acidic residues" evidence="1">
    <location>
        <begin position="186"/>
        <end position="196"/>
    </location>
</feature>
<accession>A0ABU4Y8T2</accession>
<keyword evidence="2" id="KW-1133">Transmembrane helix</keyword>
<dbReference type="InterPro" id="IPR003646">
    <property type="entry name" value="SH3-like_bac-type"/>
</dbReference>
<feature type="compositionally biased region" description="Low complexity" evidence="1">
    <location>
        <begin position="211"/>
        <end position="220"/>
    </location>
</feature>
<feature type="domain" description="SH3b" evidence="3">
    <location>
        <begin position="243"/>
        <end position="291"/>
    </location>
</feature>
<dbReference type="Pfam" id="PF08239">
    <property type="entry name" value="SH3_3"/>
    <property type="match status" value="1"/>
</dbReference>
<proteinExistence type="predicted"/>
<evidence type="ECO:0000259" key="3">
    <source>
        <dbReference type="Pfam" id="PF08239"/>
    </source>
</evidence>
<feature type="compositionally biased region" description="Low complexity" evidence="1">
    <location>
        <begin position="132"/>
        <end position="149"/>
    </location>
</feature>